<reference evidence="1" key="1">
    <citation type="submission" date="2018-02" db="EMBL/GenBank/DDBJ databases">
        <title>Rhizophora mucronata_Transcriptome.</title>
        <authorList>
            <person name="Meera S.P."/>
            <person name="Sreeshan A."/>
            <person name="Augustine A."/>
        </authorList>
    </citation>
    <scope>NUCLEOTIDE SEQUENCE</scope>
    <source>
        <tissue evidence="1">Leaf</tissue>
    </source>
</reference>
<accession>A0A2P2M449</accession>
<name>A0A2P2M449_RHIMU</name>
<evidence type="ECO:0000313" key="1">
    <source>
        <dbReference type="EMBL" id="MBX24978.1"/>
    </source>
</evidence>
<dbReference type="AlphaFoldDB" id="A0A2P2M449"/>
<dbReference type="EMBL" id="GGEC01044494">
    <property type="protein sequence ID" value="MBX24978.1"/>
    <property type="molecule type" value="Transcribed_RNA"/>
</dbReference>
<proteinExistence type="predicted"/>
<protein>
    <submittedName>
        <fullName evidence="1">Uncharacterized protein</fullName>
    </submittedName>
</protein>
<sequence length="23" mass="2720">MQAGTTWLEKSYSSMRLINFLKD</sequence>
<organism evidence="1">
    <name type="scientific">Rhizophora mucronata</name>
    <name type="common">Asiatic mangrove</name>
    <dbReference type="NCBI Taxonomy" id="61149"/>
    <lineage>
        <taxon>Eukaryota</taxon>
        <taxon>Viridiplantae</taxon>
        <taxon>Streptophyta</taxon>
        <taxon>Embryophyta</taxon>
        <taxon>Tracheophyta</taxon>
        <taxon>Spermatophyta</taxon>
        <taxon>Magnoliopsida</taxon>
        <taxon>eudicotyledons</taxon>
        <taxon>Gunneridae</taxon>
        <taxon>Pentapetalae</taxon>
        <taxon>rosids</taxon>
        <taxon>fabids</taxon>
        <taxon>Malpighiales</taxon>
        <taxon>Rhizophoraceae</taxon>
        <taxon>Rhizophora</taxon>
    </lineage>
</organism>